<dbReference type="Gene3D" id="3.40.50.2000">
    <property type="entry name" value="Glycogen Phosphorylase B"/>
    <property type="match status" value="2"/>
</dbReference>
<dbReference type="SUPFAM" id="SSF53756">
    <property type="entry name" value="UDP-Glycosyltransferase/glycogen phosphorylase"/>
    <property type="match status" value="1"/>
</dbReference>
<dbReference type="Pfam" id="PF13439">
    <property type="entry name" value="Glyco_transf_4"/>
    <property type="match status" value="1"/>
</dbReference>
<dbReference type="CDD" id="cd03809">
    <property type="entry name" value="GT4_MtfB-like"/>
    <property type="match status" value="1"/>
</dbReference>
<evidence type="ECO:0000259" key="3">
    <source>
        <dbReference type="Pfam" id="PF13439"/>
    </source>
</evidence>
<proteinExistence type="predicted"/>
<dbReference type="Proteomes" id="UP000242699">
    <property type="component" value="Unassembled WGS sequence"/>
</dbReference>
<feature type="domain" description="Glycosyltransferase subfamily 4-like N-terminal" evidence="3">
    <location>
        <begin position="89"/>
        <end position="209"/>
    </location>
</feature>
<evidence type="ECO:0000313" key="4">
    <source>
        <dbReference type="EMBL" id="PSR24754.1"/>
    </source>
</evidence>
<dbReference type="GO" id="GO:0016757">
    <property type="term" value="F:glycosyltransferase activity"/>
    <property type="evidence" value="ECO:0007669"/>
    <property type="project" value="InterPro"/>
</dbReference>
<feature type="domain" description="Glycosyl transferase family 1" evidence="2">
    <location>
        <begin position="221"/>
        <end position="370"/>
    </location>
</feature>
<dbReference type="AlphaFoldDB" id="A0A2T2WR83"/>
<dbReference type="GO" id="GO:0009103">
    <property type="term" value="P:lipopolysaccharide biosynthetic process"/>
    <property type="evidence" value="ECO:0007669"/>
    <property type="project" value="TreeGrafter"/>
</dbReference>
<gene>
    <name evidence="4" type="ORF">C7B43_18275</name>
</gene>
<evidence type="ECO:0000259" key="2">
    <source>
        <dbReference type="Pfam" id="PF00534"/>
    </source>
</evidence>
<reference evidence="4 5" key="1">
    <citation type="journal article" date="2014" name="BMC Genomics">
        <title>Comparison of environmental and isolate Sulfobacillus genomes reveals diverse carbon, sulfur, nitrogen, and hydrogen metabolisms.</title>
        <authorList>
            <person name="Justice N.B."/>
            <person name="Norman A."/>
            <person name="Brown C.T."/>
            <person name="Singh A."/>
            <person name="Thomas B.C."/>
            <person name="Banfield J.F."/>
        </authorList>
    </citation>
    <scope>NUCLEOTIDE SEQUENCE [LARGE SCALE GENOMIC DNA]</scope>
    <source>
        <strain evidence="4">AMDSBA1</strain>
    </source>
</reference>
<keyword evidence="1 4" id="KW-0808">Transferase</keyword>
<dbReference type="InterPro" id="IPR001296">
    <property type="entry name" value="Glyco_trans_1"/>
</dbReference>
<dbReference type="PANTHER" id="PTHR46401">
    <property type="entry name" value="GLYCOSYLTRANSFERASE WBBK-RELATED"/>
    <property type="match status" value="1"/>
</dbReference>
<evidence type="ECO:0000256" key="1">
    <source>
        <dbReference type="ARBA" id="ARBA00022679"/>
    </source>
</evidence>
<dbReference type="EMBL" id="PXYT01000068">
    <property type="protein sequence ID" value="PSR24754.1"/>
    <property type="molecule type" value="Genomic_DNA"/>
</dbReference>
<dbReference type="PANTHER" id="PTHR46401:SF2">
    <property type="entry name" value="GLYCOSYLTRANSFERASE WBBK-RELATED"/>
    <property type="match status" value="1"/>
</dbReference>
<name>A0A2T2WR83_9FIRM</name>
<comment type="caution">
    <text evidence="4">The sequence shown here is derived from an EMBL/GenBank/DDBJ whole genome shotgun (WGS) entry which is preliminary data.</text>
</comment>
<organism evidence="4 5">
    <name type="scientific">Sulfobacillus benefaciens</name>
    <dbReference type="NCBI Taxonomy" id="453960"/>
    <lineage>
        <taxon>Bacteria</taxon>
        <taxon>Bacillati</taxon>
        <taxon>Bacillota</taxon>
        <taxon>Clostridia</taxon>
        <taxon>Eubacteriales</taxon>
        <taxon>Clostridiales Family XVII. Incertae Sedis</taxon>
        <taxon>Sulfobacillus</taxon>
    </lineage>
</organism>
<dbReference type="Pfam" id="PF00534">
    <property type="entry name" value="Glycos_transf_1"/>
    <property type="match status" value="1"/>
</dbReference>
<sequence>MRKTDKSQSGSEDTGKDLPGTTKECGFRYSCDRWRGRGNIMTTVAMDVRVLAGQSQRTGIAQYMACLLAEYLKDRRRVELQGLSYASSIQGFEGIPVTVIPRKKGVPWQSVLLPWHLRNHHYDVFHGPAFSLPPWVKMPKIVTVHDAAFYRMPEFVRADTVKYLARMVPRAFREANRIIVPSREVRDDVLEMAPWVQERNVVVISLGADRLKDMLPRSSSPNPVATPYLLHVGTIEPRKNLEFLLRVFSQLIRMKDVPHHLVLAGANGWNNEKFWRSYEHFRFKDRVHLLGYVSDEETVRLYQGAAVYLSPSHYEGFGLGSFEALWHGCPVISSPTGGANDYLIEGLSVLPIREEDGDDEVWADKIHELVLHSPTIDHELLPTWENTYRQHAALYHEVSHGTR</sequence>
<dbReference type="InterPro" id="IPR028098">
    <property type="entry name" value="Glyco_trans_4-like_N"/>
</dbReference>
<evidence type="ECO:0000313" key="5">
    <source>
        <dbReference type="Proteomes" id="UP000242699"/>
    </source>
</evidence>
<protein>
    <submittedName>
        <fullName evidence="4">Glycosyltransferase family 1 protein</fullName>
    </submittedName>
</protein>
<accession>A0A2T2WR83</accession>